<sequence length="112" mass="13321">MNYQAPLVPFYIRLAATTYATEDDVVTIFHKIENMFKQLGMMNDGIITNHIPCIEWECIYNDCTFHIQIFQSTNPNERLVEMRCLNGIQYWWNISFILSRFFVPLTTPHRII</sequence>
<dbReference type="AlphaFoldDB" id="A0A6C0JWM9"/>
<accession>A0A6C0JWM9</accession>
<evidence type="ECO:0000313" key="1">
    <source>
        <dbReference type="EMBL" id="QHU09331.1"/>
    </source>
</evidence>
<reference evidence="1" key="1">
    <citation type="journal article" date="2020" name="Nature">
        <title>Giant virus diversity and host interactions through global metagenomics.</title>
        <authorList>
            <person name="Schulz F."/>
            <person name="Roux S."/>
            <person name="Paez-Espino D."/>
            <person name="Jungbluth S."/>
            <person name="Walsh D.A."/>
            <person name="Denef V.J."/>
            <person name="McMahon K.D."/>
            <person name="Konstantinidis K.T."/>
            <person name="Eloe-Fadrosh E.A."/>
            <person name="Kyrpides N.C."/>
            <person name="Woyke T."/>
        </authorList>
    </citation>
    <scope>NUCLEOTIDE SEQUENCE</scope>
    <source>
        <strain evidence="1">GVMAG-S-1074260-58</strain>
    </source>
</reference>
<name>A0A6C0JWM9_9ZZZZ</name>
<proteinExistence type="predicted"/>
<protein>
    <submittedName>
        <fullName evidence="1">Uncharacterized protein</fullName>
    </submittedName>
</protein>
<organism evidence="1">
    <name type="scientific">viral metagenome</name>
    <dbReference type="NCBI Taxonomy" id="1070528"/>
    <lineage>
        <taxon>unclassified sequences</taxon>
        <taxon>metagenomes</taxon>
        <taxon>organismal metagenomes</taxon>
    </lineage>
</organism>
<dbReference type="EMBL" id="MN740708">
    <property type="protein sequence ID" value="QHU09331.1"/>
    <property type="molecule type" value="Genomic_DNA"/>
</dbReference>